<keyword evidence="3" id="KW-1185">Reference proteome</keyword>
<accession>A0A2T4BPC1</accession>
<dbReference type="Proteomes" id="UP000240760">
    <property type="component" value="Unassembled WGS sequence"/>
</dbReference>
<reference evidence="2 3" key="1">
    <citation type="submission" date="2016-07" db="EMBL/GenBank/DDBJ databases">
        <title>Multiple horizontal gene transfer events from other fungi enriched the ability of initially mycotrophic Trichoderma (Ascomycota) to feed on dead plant biomass.</title>
        <authorList>
            <consortium name="DOE Joint Genome Institute"/>
            <person name="Aerts A."/>
            <person name="Atanasova L."/>
            <person name="Chenthamara K."/>
            <person name="Zhang J."/>
            <person name="Grujic M."/>
            <person name="Henrissat B."/>
            <person name="Kuo A."/>
            <person name="Salamov A."/>
            <person name="Lipzen A."/>
            <person name="Labutti K."/>
            <person name="Barry K."/>
            <person name="Miao Y."/>
            <person name="Rahimi M.J."/>
            <person name="Shen Q."/>
            <person name="Grigoriev I.V."/>
            <person name="Kubicek C.P."/>
            <person name="Druzhinina I.S."/>
        </authorList>
    </citation>
    <scope>NUCLEOTIDE SEQUENCE [LARGE SCALE GENOMIC DNA]</scope>
    <source>
        <strain evidence="2 3">ATCC 18648</strain>
    </source>
</reference>
<keyword evidence="1" id="KW-0732">Signal</keyword>
<organism evidence="2 3">
    <name type="scientific">Trichoderma longibrachiatum ATCC 18648</name>
    <dbReference type="NCBI Taxonomy" id="983965"/>
    <lineage>
        <taxon>Eukaryota</taxon>
        <taxon>Fungi</taxon>
        <taxon>Dikarya</taxon>
        <taxon>Ascomycota</taxon>
        <taxon>Pezizomycotina</taxon>
        <taxon>Sordariomycetes</taxon>
        <taxon>Hypocreomycetidae</taxon>
        <taxon>Hypocreales</taxon>
        <taxon>Hypocreaceae</taxon>
        <taxon>Trichoderma</taxon>
    </lineage>
</organism>
<sequence length="98" mass="11039">MTLPGPCRLSAERVLGLLLMRCMSATVTSFCVWQCGRMTAAESDYCVWMHEVAGESCQLVSSWLVYSWIQLTLMIWWQRHCRLGPANSSRVVDLPVGA</sequence>
<feature type="signal peptide" evidence="1">
    <location>
        <begin position="1"/>
        <end position="29"/>
    </location>
</feature>
<protein>
    <recommendedName>
        <fullName evidence="4">Secreted protein</fullName>
    </recommendedName>
</protein>
<dbReference type="EMBL" id="KZ679152">
    <property type="protein sequence ID" value="PTB71168.1"/>
    <property type="molecule type" value="Genomic_DNA"/>
</dbReference>
<gene>
    <name evidence="2" type="ORF">M440DRAFT_223269</name>
</gene>
<dbReference type="AlphaFoldDB" id="A0A2T4BPC1"/>
<feature type="chain" id="PRO_5015740898" description="Secreted protein" evidence="1">
    <location>
        <begin position="30"/>
        <end position="98"/>
    </location>
</feature>
<evidence type="ECO:0000256" key="1">
    <source>
        <dbReference type="SAM" id="SignalP"/>
    </source>
</evidence>
<name>A0A2T4BPC1_TRILO</name>
<evidence type="ECO:0008006" key="4">
    <source>
        <dbReference type="Google" id="ProtNLM"/>
    </source>
</evidence>
<proteinExistence type="predicted"/>
<evidence type="ECO:0000313" key="2">
    <source>
        <dbReference type="EMBL" id="PTB71168.1"/>
    </source>
</evidence>
<evidence type="ECO:0000313" key="3">
    <source>
        <dbReference type="Proteomes" id="UP000240760"/>
    </source>
</evidence>